<dbReference type="PROSITE" id="PS51257">
    <property type="entry name" value="PROKAR_LIPOPROTEIN"/>
    <property type="match status" value="1"/>
</dbReference>
<comment type="subcellular location">
    <subcellularLocation>
        <location evidence="1">Cell envelope</location>
    </subcellularLocation>
</comment>
<evidence type="ECO:0000259" key="6">
    <source>
        <dbReference type="Pfam" id="PF00578"/>
    </source>
</evidence>
<dbReference type="AlphaFoldDB" id="A0A3E2WZS2"/>
<proteinExistence type="predicted"/>
<dbReference type="SUPFAM" id="SSF52833">
    <property type="entry name" value="Thioredoxin-like"/>
    <property type="match status" value="1"/>
</dbReference>
<keyword evidence="4" id="KW-0676">Redox-active center</keyword>
<sequence length="196" mass="21438">MKKRNTVFAVLLSAAFLLTACQNSTEPAAEDTAVNTNSDTAGFENIKVRKLDGTETDMNSILSSAELTVFNVWESSCISCQSEMEALAALGDQYSGRGVQIIGVMKGVTQKRDEEALAVISKTGANYIQLLDSEELQKMMPGLYEETPSTVLYSRDKEQLGTVYAGARDEDFWGKEIEKYHSEVCENDHPADCAVG</sequence>
<dbReference type="CDD" id="cd02966">
    <property type="entry name" value="TlpA_like_family"/>
    <property type="match status" value="1"/>
</dbReference>
<keyword evidence="3" id="KW-1015">Disulfide bond</keyword>
<dbReference type="GO" id="GO:0016491">
    <property type="term" value="F:oxidoreductase activity"/>
    <property type="evidence" value="ECO:0007669"/>
    <property type="project" value="InterPro"/>
</dbReference>
<dbReference type="GO" id="GO:0016209">
    <property type="term" value="F:antioxidant activity"/>
    <property type="evidence" value="ECO:0007669"/>
    <property type="project" value="InterPro"/>
</dbReference>
<reference evidence="7 8" key="1">
    <citation type="submission" date="2018-08" db="EMBL/GenBank/DDBJ databases">
        <title>A genome reference for cultivated species of the human gut microbiota.</title>
        <authorList>
            <person name="Zou Y."/>
            <person name="Xue W."/>
            <person name="Luo G."/>
        </authorList>
    </citation>
    <scope>NUCLEOTIDE SEQUENCE [LARGE SCALE GENOMIC DNA]</scope>
    <source>
        <strain evidence="7 8">AF19-21</strain>
    </source>
</reference>
<evidence type="ECO:0000256" key="2">
    <source>
        <dbReference type="ARBA" id="ARBA00022748"/>
    </source>
</evidence>
<feature type="signal peptide" evidence="5">
    <location>
        <begin position="1"/>
        <end position="20"/>
    </location>
</feature>
<dbReference type="GO" id="GO:0030313">
    <property type="term" value="C:cell envelope"/>
    <property type="evidence" value="ECO:0007669"/>
    <property type="project" value="UniProtKB-SubCell"/>
</dbReference>
<organism evidence="7 8">
    <name type="scientific">Hungatella hathewayi</name>
    <dbReference type="NCBI Taxonomy" id="154046"/>
    <lineage>
        <taxon>Bacteria</taxon>
        <taxon>Bacillati</taxon>
        <taxon>Bacillota</taxon>
        <taxon>Clostridia</taxon>
        <taxon>Lachnospirales</taxon>
        <taxon>Lachnospiraceae</taxon>
        <taxon>Hungatella</taxon>
    </lineage>
</organism>
<dbReference type="InterPro" id="IPR050553">
    <property type="entry name" value="Thioredoxin_ResA/DsbE_sf"/>
</dbReference>
<dbReference type="RefSeq" id="WP_025656803.1">
    <property type="nucleotide sequence ID" value="NZ_QVIA01000004.1"/>
</dbReference>
<dbReference type="InterPro" id="IPR000866">
    <property type="entry name" value="AhpC/TSA"/>
</dbReference>
<feature type="chain" id="PRO_5039454827" evidence="5">
    <location>
        <begin position="21"/>
        <end position="196"/>
    </location>
</feature>
<dbReference type="InterPro" id="IPR036249">
    <property type="entry name" value="Thioredoxin-like_sf"/>
</dbReference>
<dbReference type="Proteomes" id="UP000261111">
    <property type="component" value="Unassembled WGS sequence"/>
</dbReference>
<dbReference type="Gene3D" id="3.40.30.10">
    <property type="entry name" value="Glutaredoxin"/>
    <property type="match status" value="1"/>
</dbReference>
<accession>A0A3E2WZS2</accession>
<evidence type="ECO:0000256" key="3">
    <source>
        <dbReference type="ARBA" id="ARBA00023157"/>
    </source>
</evidence>
<comment type="caution">
    <text evidence="7">The sequence shown here is derived from an EMBL/GenBank/DDBJ whole genome shotgun (WGS) entry which is preliminary data.</text>
</comment>
<dbReference type="GO" id="GO:0017004">
    <property type="term" value="P:cytochrome complex assembly"/>
    <property type="evidence" value="ECO:0007669"/>
    <property type="project" value="UniProtKB-KW"/>
</dbReference>
<feature type="domain" description="Alkyl hydroperoxide reductase subunit C/ Thiol specific antioxidant" evidence="6">
    <location>
        <begin position="45"/>
        <end position="139"/>
    </location>
</feature>
<evidence type="ECO:0000256" key="1">
    <source>
        <dbReference type="ARBA" id="ARBA00004196"/>
    </source>
</evidence>
<keyword evidence="5" id="KW-0732">Signal</keyword>
<dbReference type="PANTHER" id="PTHR42852:SF6">
    <property type="entry name" value="THIOL:DISULFIDE INTERCHANGE PROTEIN DSBE"/>
    <property type="match status" value="1"/>
</dbReference>
<dbReference type="Pfam" id="PF00578">
    <property type="entry name" value="AhpC-TSA"/>
    <property type="match status" value="1"/>
</dbReference>
<evidence type="ECO:0000256" key="4">
    <source>
        <dbReference type="ARBA" id="ARBA00023284"/>
    </source>
</evidence>
<evidence type="ECO:0000313" key="8">
    <source>
        <dbReference type="Proteomes" id="UP000261111"/>
    </source>
</evidence>
<dbReference type="PANTHER" id="PTHR42852">
    <property type="entry name" value="THIOL:DISULFIDE INTERCHANGE PROTEIN DSBE"/>
    <property type="match status" value="1"/>
</dbReference>
<name>A0A3E2WZS2_9FIRM</name>
<keyword evidence="2" id="KW-0201">Cytochrome c-type biogenesis</keyword>
<dbReference type="GeneID" id="93334974"/>
<dbReference type="EMBL" id="QVIA01000004">
    <property type="protein sequence ID" value="RGC34142.1"/>
    <property type="molecule type" value="Genomic_DNA"/>
</dbReference>
<gene>
    <name evidence="7" type="ORF">DWX41_05100</name>
</gene>
<evidence type="ECO:0000256" key="5">
    <source>
        <dbReference type="SAM" id="SignalP"/>
    </source>
</evidence>
<evidence type="ECO:0000313" key="7">
    <source>
        <dbReference type="EMBL" id="RGC34142.1"/>
    </source>
</evidence>
<protein>
    <submittedName>
        <fullName evidence="7">TlpA family protein disulfide reductase</fullName>
    </submittedName>
</protein>